<evidence type="ECO:0000256" key="4">
    <source>
        <dbReference type="ARBA" id="ARBA00025878"/>
    </source>
</evidence>
<sequence length="716" mass="78704">MSRRGGQGHPLACCELPAAAFLNETQRWINVRFYRISRSGALPLDIANQYSSSATSCQCQRCGCCASNVNANSSTVRSSFSLFIVSTTLNLMCQCLRHLVRSCLVSDDVRSSKSEDLSAFAMPLIDPSSGDSSMMNDSGDFGSASRPRSGSGASALKGLLSSGSKGRAGSKASSDDKDAKEKKDKDKKKGGFFEAFRPRSKSDVSGLKRPVRKPAAIPTEHSVDESTLSVASAVGTTAVGSYHQKTYGGSQELASPMGQILEGQMLQVDADRNRHKSGSAQPAKISPGALKEGGGFMNKLQFRTRSNSDSKPRSPRRPLQFQKSLSPPGSPLGDPPGLSPLKLQSGEPRSAPPGFQRASSLSNSEHTHAMLHRMSVDSDRMEIEDLDENEDQIYSKFMRAHRCYDLIPTSAKLVIFDTQLNVKKAFFALVYNGVRAAPLWDSVKQNYVGMLTITDFINILKRYYKSPDRRMDELEDHRIANWREVLMESDRPLVSIGPDASLFDAVKALIQNRVHRLPVIDENTGNAIYILTHKRILRFLHLYLKELPKPLFMDKSLRELGIGTFKNVITATTETPLIEALNMFVEHRISALPVVDGSGQVTSIYAKFDVINLAADKSYNNLDITLGEAIKQRQGGEQNERVATCFFKDTVRCVMEKIVKAEVHRLVVTDECNAIEGIVSLSDILNYIILRPILEADEENAQTTSVTDPANISPPS</sequence>
<feature type="compositionally biased region" description="Low complexity" evidence="6">
    <location>
        <begin position="128"/>
        <end position="172"/>
    </location>
</feature>
<evidence type="ECO:0000256" key="1">
    <source>
        <dbReference type="ARBA" id="ARBA00006750"/>
    </source>
</evidence>
<dbReference type="PROSITE" id="PS51371">
    <property type="entry name" value="CBS"/>
    <property type="match status" value="4"/>
</dbReference>
<dbReference type="SMART" id="SM00116">
    <property type="entry name" value="CBS"/>
    <property type="match status" value="4"/>
</dbReference>
<evidence type="ECO:0000313" key="8">
    <source>
        <dbReference type="EMBL" id="KAK3733760.1"/>
    </source>
</evidence>
<dbReference type="InterPro" id="IPR046342">
    <property type="entry name" value="CBS_dom_sf"/>
</dbReference>
<dbReference type="CDD" id="cd04641">
    <property type="entry name" value="CBS_euAMPK_gamma-like_repeat2"/>
    <property type="match status" value="1"/>
</dbReference>
<accession>A0AAE1CT57</accession>
<feature type="compositionally biased region" description="Basic and acidic residues" evidence="6">
    <location>
        <begin position="173"/>
        <end position="202"/>
    </location>
</feature>
<feature type="domain" description="CBS" evidence="7">
    <location>
        <begin position="638"/>
        <end position="698"/>
    </location>
</feature>
<feature type="compositionally biased region" description="Pro residues" evidence="6">
    <location>
        <begin position="328"/>
        <end position="338"/>
    </location>
</feature>
<protein>
    <recommendedName>
        <fullName evidence="7">CBS domain-containing protein</fullName>
    </recommendedName>
</protein>
<evidence type="ECO:0000256" key="5">
    <source>
        <dbReference type="PROSITE-ProRule" id="PRU00703"/>
    </source>
</evidence>
<comment type="subunit">
    <text evidence="4">AMPK is a heterotrimer of an alpha catalytic subunit (PRKAA1 or PRKAA2), a beta (PRKAB1 or PRKAB2) and a gamma non-catalytic subunits (PRKAG1, PRKAG2 or PRKAG3). Interacts with FNIP1 and FNIP2.</text>
</comment>
<feature type="region of interest" description="Disordered" evidence="6">
    <location>
        <begin position="128"/>
        <end position="220"/>
    </location>
</feature>
<dbReference type="EMBL" id="JAWDGP010006885">
    <property type="protein sequence ID" value="KAK3733760.1"/>
    <property type="molecule type" value="Genomic_DNA"/>
</dbReference>
<feature type="domain" description="CBS" evidence="7">
    <location>
        <begin position="564"/>
        <end position="624"/>
    </location>
</feature>
<comment type="caution">
    <text evidence="8">The sequence shown here is derived from an EMBL/GenBank/DDBJ whole genome shotgun (WGS) entry which is preliminary data.</text>
</comment>
<dbReference type="GO" id="GO:0019901">
    <property type="term" value="F:protein kinase binding"/>
    <property type="evidence" value="ECO:0007669"/>
    <property type="project" value="TreeGrafter"/>
</dbReference>
<comment type="similarity">
    <text evidence="1">Belongs to the 5'-AMP-activated protein kinase gamma subunit family.</text>
</comment>
<organism evidence="8 9">
    <name type="scientific">Elysia crispata</name>
    <name type="common">lettuce slug</name>
    <dbReference type="NCBI Taxonomy" id="231223"/>
    <lineage>
        <taxon>Eukaryota</taxon>
        <taxon>Metazoa</taxon>
        <taxon>Spiralia</taxon>
        <taxon>Lophotrochozoa</taxon>
        <taxon>Mollusca</taxon>
        <taxon>Gastropoda</taxon>
        <taxon>Heterobranchia</taxon>
        <taxon>Euthyneura</taxon>
        <taxon>Panpulmonata</taxon>
        <taxon>Sacoglossa</taxon>
        <taxon>Placobranchoidea</taxon>
        <taxon>Plakobranchidae</taxon>
        <taxon>Elysia</taxon>
    </lineage>
</organism>
<feature type="domain" description="CBS" evidence="7">
    <location>
        <begin position="408"/>
        <end position="473"/>
    </location>
</feature>
<reference evidence="8" key="1">
    <citation type="journal article" date="2023" name="G3 (Bethesda)">
        <title>A reference genome for the long-term kleptoplast-retaining sea slug Elysia crispata morphotype clarki.</title>
        <authorList>
            <person name="Eastman K.E."/>
            <person name="Pendleton A.L."/>
            <person name="Shaikh M.A."/>
            <person name="Suttiyut T."/>
            <person name="Ogas R."/>
            <person name="Tomko P."/>
            <person name="Gavelis G."/>
            <person name="Widhalm J.R."/>
            <person name="Wisecaver J.H."/>
        </authorList>
    </citation>
    <scope>NUCLEOTIDE SEQUENCE</scope>
    <source>
        <strain evidence="8">ECLA1</strain>
    </source>
</reference>
<proteinExistence type="inferred from homology"/>
<dbReference type="AlphaFoldDB" id="A0AAE1CT57"/>
<name>A0AAE1CT57_9GAST</name>
<evidence type="ECO:0000256" key="6">
    <source>
        <dbReference type="SAM" id="MobiDB-lite"/>
    </source>
</evidence>
<dbReference type="SUPFAM" id="SSF54631">
    <property type="entry name" value="CBS-domain pair"/>
    <property type="match status" value="2"/>
</dbReference>
<evidence type="ECO:0000256" key="3">
    <source>
        <dbReference type="ARBA" id="ARBA00023122"/>
    </source>
</evidence>
<dbReference type="Proteomes" id="UP001283361">
    <property type="component" value="Unassembled WGS sequence"/>
</dbReference>
<gene>
    <name evidence="8" type="ORF">RRG08_026873</name>
</gene>
<dbReference type="GO" id="GO:0005634">
    <property type="term" value="C:nucleus"/>
    <property type="evidence" value="ECO:0007669"/>
    <property type="project" value="TreeGrafter"/>
</dbReference>
<dbReference type="GO" id="GO:0016208">
    <property type="term" value="F:AMP binding"/>
    <property type="evidence" value="ECO:0007669"/>
    <property type="project" value="TreeGrafter"/>
</dbReference>
<keyword evidence="3 5" id="KW-0129">CBS domain</keyword>
<dbReference type="Pfam" id="PF00571">
    <property type="entry name" value="CBS"/>
    <property type="match status" value="3"/>
</dbReference>
<dbReference type="GO" id="GO:0005737">
    <property type="term" value="C:cytoplasm"/>
    <property type="evidence" value="ECO:0007669"/>
    <property type="project" value="TreeGrafter"/>
</dbReference>
<dbReference type="InterPro" id="IPR050511">
    <property type="entry name" value="AMPK_gamma/SDS23_families"/>
</dbReference>
<keyword evidence="2" id="KW-0677">Repeat</keyword>
<evidence type="ECO:0000313" key="9">
    <source>
        <dbReference type="Proteomes" id="UP001283361"/>
    </source>
</evidence>
<dbReference type="PANTHER" id="PTHR13780">
    <property type="entry name" value="AMP-ACTIVATED PROTEIN KINASE, GAMMA REGULATORY SUBUNIT"/>
    <property type="match status" value="1"/>
</dbReference>
<dbReference type="Gene3D" id="3.10.580.10">
    <property type="entry name" value="CBS-domain"/>
    <property type="match status" value="2"/>
</dbReference>
<feature type="region of interest" description="Disordered" evidence="6">
    <location>
        <begin position="272"/>
        <end position="367"/>
    </location>
</feature>
<keyword evidence="9" id="KW-1185">Reference proteome</keyword>
<feature type="domain" description="CBS" evidence="7">
    <location>
        <begin position="487"/>
        <end position="549"/>
    </location>
</feature>
<dbReference type="GO" id="GO:0031588">
    <property type="term" value="C:nucleotide-activated protein kinase complex"/>
    <property type="evidence" value="ECO:0007669"/>
    <property type="project" value="TreeGrafter"/>
</dbReference>
<dbReference type="PANTHER" id="PTHR13780:SF35">
    <property type="entry name" value="LD22662P"/>
    <property type="match status" value="1"/>
</dbReference>
<dbReference type="InterPro" id="IPR000644">
    <property type="entry name" value="CBS_dom"/>
</dbReference>
<dbReference type="GO" id="GO:0019887">
    <property type="term" value="F:protein kinase regulator activity"/>
    <property type="evidence" value="ECO:0007669"/>
    <property type="project" value="TreeGrafter"/>
</dbReference>
<evidence type="ECO:0000256" key="2">
    <source>
        <dbReference type="ARBA" id="ARBA00022737"/>
    </source>
</evidence>
<evidence type="ECO:0000259" key="7">
    <source>
        <dbReference type="PROSITE" id="PS51371"/>
    </source>
</evidence>
<dbReference type="CDD" id="cd04618">
    <property type="entry name" value="CBS_euAMPK_gamma-like_repeat1"/>
    <property type="match status" value="1"/>
</dbReference>